<dbReference type="EMBL" id="JBHTIV010000005">
    <property type="protein sequence ID" value="MFD0931790.1"/>
    <property type="molecule type" value="Genomic_DNA"/>
</dbReference>
<keyword evidence="2" id="KW-0255">Endonuclease</keyword>
<evidence type="ECO:0000259" key="1">
    <source>
        <dbReference type="Pfam" id="PF04480"/>
    </source>
</evidence>
<organism evidence="2 3">
    <name type="scientific">Psychroflexus salinarum</name>
    <dbReference type="NCBI Taxonomy" id="546024"/>
    <lineage>
        <taxon>Bacteria</taxon>
        <taxon>Pseudomonadati</taxon>
        <taxon>Bacteroidota</taxon>
        <taxon>Flavobacteriia</taxon>
        <taxon>Flavobacteriales</taxon>
        <taxon>Flavobacteriaceae</taxon>
        <taxon>Psychroflexus</taxon>
    </lineage>
</organism>
<proteinExistence type="predicted"/>
<keyword evidence="2" id="KW-0540">Nuclease</keyword>
<comment type="caution">
    <text evidence="2">The sequence shown here is derived from an EMBL/GenBank/DDBJ whole genome shotgun (WGS) entry which is preliminary data.</text>
</comment>
<protein>
    <submittedName>
        <fullName evidence="2">Endonuclease domain-containing protein</fullName>
    </submittedName>
</protein>
<dbReference type="PANTHER" id="PTHR38590:SF1">
    <property type="entry name" value="BLL0828 PROTEIN"/>
    <property type="match status" value="1"/>
</dbReference>
<dbReference type="RefSeq" id="WP_379657119.1">
    <property type="nucleotide sequence ID" value="NZ_JBHTIV010000005.1"/>
</dbReference>
<evidence type="ECO:0000313" key="3">
    <source>
        <dbReference type="Proteomes" id="UP001597049"/>
    </source>
</evidence>
<dbReference type="InterPro" id="IPR011335">
    <property type="entry name" value="Restrct_endonuc-II-like"/>
</dbReference>
<dbReference type="SUPFAM" id="SSF52980">
    <property type="entry name" value="Restriction endonuclease-like"/>
    <property type="match status" value="1"/>
</dbReference>
<accession>A0ABW3GRI1</accession>
<dbReference type="InterPro" id="IPR007569">
    <property type="entry name" value="DUF559"/>
</dbReference>
<gene>
    <name evidence="2" type="ORF">ACFQ0R_04170</name>
</gene>
<reference evidence="3" key="1">
    <citation type="journal article" date="2019" name="Int. J. Syst. Evol. Microbiol.">
        <title>The Global Catalogue of Microorganisms (GCM) 10K type strain sequencing project: providing services to taxonomists for standard genome sequencing and annotation.</title>
        <authorList>
            <consortium name="The Broad Institute Genomics Platform"/>
            <consortium name="The Broad Institute Genome Sequencing Center for Infectious Disease"/>
            <person name="Wu L."/>
            <person name="Ma J."/>
        </authorList>
    </citation>
    <scope>NUCLEOTIDE SEQUENCE [LARGE SCALE GENOMIC DNA]</scope>
    <source>
        <strain evidence="3">CCUG 56752</strain>
    </source>
</reference>
<keyword evidence="2" id="KW-0378">Hydrolase</keyword>
<evidence type="ECO:0000313" key="2">
    <source>
        <dbReference type="EMBL" id="MFD0931790.1"/>
    </source>
</evidence>
<name>A0ABW3GRI1_9FLAO</name>
<feature type="domain" description="DUF559" evidence="1">
    <location>
        <begin position="13"/>
        <end position="115"/>
    </location>
</feature>
<sequence length="122" mass="14052">MRNHNILPYTKASRELAKELRKNMTPAEKVLWSAAKGSKLGVVVRRQMPILDYVVDFYIKEIGLAIEIDGSSHNNRALEDGLRQARIEKLGVRFVRYKNDQILSNLPEVIQHLKKLIDELNT</sequence>
<dbReference type="InterPro" id="IPR047216">
    <property type="entry name" value="Endonuclease_DUF559_bact"/>
</dbReference>
<dbReference type="Proteomes" id="UP001597049">
    <property type="component" value="Unassembled WGS sequence"/>
</dbReference>
<dbReference type="GO" id="GO:0004519">
    <property type="term" value="F:endonuclease activity"/>
    <property type="evidence" value="ECO:0007669"/>
    <property type="project" value="UniProtKB-KW"/>
</dbReference>
<dbReference type="Gene3D" id="3.40.960.10">
    <property type="entry name" value="VSR Endonuclease"/>
    <property type="match status" value="1"/>
</dbReference>
<keyword evidence="3" id="KW-1185">Reference proteome</keyword>
<dbReference type="Pfam" id="PF04480">
    <property type="entry name" value="DUF559"/>
    <property type="match status" value="1"/>
</dbReference>
<dbReference type="PANTHER" id="PTHR38590">
    <property type="entry name" value="BLL0828 PROTEIN"/>
    <property type="match status" value="1"/>
</dbReference>